<feature type="compositionally biased region" description="Low complexity" evidence="1">
    <location>
        <begin position="1178"/>
        <end position="1201"/>
    </location>
</feature>
<feature type="compositionally biased region" description="Low complexity" evidence="1">
    <location>
        <begin position="280"/>
        <end position="294"/>
    </location>
</feature>
<feature type="compositionally biased region" description="Low complexity" evidence="1">
    <location>
        <begin position="345"/>
        <end position="405"/>
    </location>
</feature>
<dbReference type="InParanoid" id="A0A2P6NJZ3"/>
<evidence type="ECO:0000313" key="3">
    <source>
        <dbReference type="EMBL" id="PRP84273.1"/>
    </source>
</evidence>
<proteinExistence type="predicted"/>
<feature type="compositionally biased region" description="Low complexity" evidence="1">
    <location>
        <begin position="302"/>
        <end position="323"/>
    </location>
</feature>
<accession>A0A2P6NJZ3</accession>
<feature type="compositionally biased region" description="Polar residues" evidence="1">
    <location>
        <begin position="324"/>
        <end position="344"/>
    </location>
</feature>
<organism evidence="3 4">
    <name type="scientific">Planoprotostelium fungivorum</name>
    <dbReference type="NCBI Taxonomy" id="1890364"/>
    <lineage>
        <taxon>Eukaryota</taxon>
        <taxon>Amoebozoa</taxon>
        <taxon>Evosea</taxon>
        <taxon>Variosea</taxon>
        <taxon>Cavosteliida</taxon>
        <taxon>Cavosteliaceae</taxon>
        <taxon>Planoprotostelium</taxon>
    </lineage>
</organism>
<reference evidence="3 4" key="1">
    <citation type="journal article" date="2018" name="Genome Biol. Evol.">
        <title>Multiple Roots of Fruiting Body Formation in Amoebozoa.</title>
        <authorList>
            <person name="Hillmann F."/>
            <person name="Forbes G."/>
            <person name="Novohradska S."/>
            <person name="Ferling I."/>
            <person name="Riege K."/>
            <person name="Groth M."/>
            <person name="Westermann M."/>
            <person name="Marz M."/>
            <person name="Spaller T."/>
            <person name="Winckler T."/>
            <person name="Schaap P."/>
            <person name="Glockner G."/>
        </authorList>
    </citation>
    <scope>NUCLEOTIDE SEQUENCE [LARGE SCALE GENOMIC DNA]</scope>
    <source>
        <strain evidence="3 4">Jena</strain>
    </source>
</reference>
<evidence type="ECO:0000313" key="4">
    <source>
        <dbReference type="Proteomes" id="UP000241769"/>
    </source>
</evidence>
<comment type="caution">
    <text evidence="3">The sequence shown here is derived from an EMBL/GenBank/DDBJ whole genome shotgun (WGS) entry which is preliminary data.</text>
</comment>
<feature type="compositionally biased region" description="Low complexity" evidence="1">
    <location>
        <begin position="1108"/>
        <end position="1163"/>
    </location>
</feature>
<sequence>MFERRHKYVPRAHTDAATSLVDKAVSCARGQNVSAILDVHFTATSLNNEPLTHEELQFLTVDGIVLFELTNDTTNFYYLNHTHQIENVYGKINITDEQPTLDRRVAHLMATPNALFEKFEGVQVLNIWKPEDQEPMVPTSDLVDMWNVKIDQKNNSYLSEKDYVRLFTHYLNQSIFFNVTTHITLQSDTTVQLQMNISQLSHPWRDTPISNNITFRSYEQWNAASIDLGFPNNLEDSEQIISVRFSVDSPHYNQPKDFLPIFQQIASAFPVTVEYDDVDPTGTTTQTPPTWEPTYSTIAPPTHTSTEGSTTGTISSAQTTTHTESAITDSSVTQESTTTGSQEPTTGSQESTTTTTGSQESTTGSQEPSTGSQESTTTTTGSQESTTGSQESTTGSQESTTGSQEPTTTSPIVTSAFRTLSKRGSTSELVINLRITGEAEDIGNAISMLSLACSNQLSGQFDAFNEGRNNVTDQLPNILVYHFWPAGVVEPNVMYTTTEVQTHFYYPGTMRYEGSFLPLFDHVTPRASLVSMNITSYDGQEYFSVATNASYWSFRATLTIHGVFKVPQAVYNDLVYAAYAQKSGRDAFNTPGSTLPNVTVIHFYEGNTEPLEDGSAVSQVWYAQFRYEFPSGDQPYAGQFVRIYQAVAGPNVTVTLINVEDDITQPLVNHTEYTVTLSLNISGIVTPYGLDYVNETMKRVARSIRNPDISLWNYWSRNFSLPEIFPVDVWLNISAPPTQLLNVRLAYNSSDPNPEPFDFSELFRHASNSTRYVTVYQSGRTSDYILPYPPNSDMYVHNYTILLSVMGNHAEDVETVSADLIRAAQEKSDVFNGQWNHRANNGTDLPNITVASIWRAGYLEVTPNSTQIQQTYKMRFIYTTGDDSENITANDYLPLFNKVMGFNLVQIHAAAPSTENVTVQPSTTKHLMDHDAVVTFDVRGIQDWTGINTVCLGLSRLQTYVDNNTLWDGLVDQYKLEFFDAVHVWSANEAEPLYHPRQFVLFSFSGNVTEEQLTRIVVGALQLSDDQFDIESFVPASRKRAEGSAVGLFQSGVAGADPAVNKESFVQAAKDNKFATYAQEHNMPAVSVTPAGSASTTEQPTTQPPTQPITSSTTSTVQSTTSSTTSTVQSTTSSTTSTVQSTTSTHSSGESSSTQDLPTEQPTTQPPTQPTEQPPTQPTEQPTTQPTEQPTEQPTTQPQPTNSQDEPHGLRPGQKAGIVIGVLLGVAIVGAAIYLFVMHRRKKASEEYDRLMDNPYNKL</sequence>
<gene>
    <name evidence="3" type="ORF">PROFUN_08293</name>
</gene>
<feature type="region of interest" description="Disordered" evidence="1">
    <location>
        <begin position="277"/>
        <end position="413"/>
    </location>
</feature>
<feature type="region of interest" description="Disordered" evidence="1">
    <location>
        <begin position="1085"/>
        <end position="1213"/>
    </location>
</feature>
<dbReference type="PANTHER" id="PTHR31737">
    <property type="entry name" value="PROTEIN TOS1"/>
    <property type="match status" value="1"/>
</dbReference>
<keyword evidence="4" id="KW-1185">Reference proteome</keyword>
<dbReference type="EMBL" id="MDYQ01000066">
    <property type="protein sequence ID" value="PRP84273.1"/>
    <property type="molecule type" value="Genomic_DNA"/>
</dbReference>
<dbReference type="CDD" id="cd12087">
    <property type="entry name" value="TM_EGFR-like"/>
    <property type="match status" value="1"/>
</dbReference>
<dbReference type="STRING" id="1890364.A0A2P6NJZ3"/>
<keyword evidence="2" id="KW-0472">Membrane</keyword>
<name>A0A2P6NJZ3_9EUKA</name>
<dbReference type="PANTHER" id="PTHR31737:SF2">
    <property type="entry name" value="PROTEIN TOS1"/>
    <property type="match status" value="1"/>
</dbReference>
<keyword evidence="2" id="KW-0812">Transmembrane</keyword>
<dbReference type="Proteomes" id="UP000241769">
    <property type="component" value="Unassembled WGS sequence"/>
</dbReference>
<feature type="compositionally biased region" description="Pro residues" evidence="1">
    <location>
        <begin position="1164"/>
        <end position="1177"/>
    </location>
</feature>
<feature type="transmembrane region" description="Helical" evidence="2">
    <location>
        <begin position="1216"/>
        <end position="1237"/>
    </location>
</feature>
<evidence type="ECO:0000256" key="2">
    <source>
        <dbReference type="SAM" id="Phobius"/>
    </source>
</evidence>
<protein>
    <submittedName>
        <fullName evidence="3">Uncharacterized protein</fullName>
    </submittedName>
</protein>
<evidence type="ECO:0000256" key="1">
    <source>
        <dbReference type="SAM" id="MobiDB-lite"/>
    </source>
</evidence>
<keyword evidence="2" id="KW-1133">Transmembrane helix</keyword>
<dbReference type="AlphaFoldDB" id="A0A2P6NJZ3"/>